<dbReference type="AlphaFoldDB" id="A0A506QQ53"/>
<dbReference type="EMBL" id="VHJA01000024">
    <property type="protein sequence ID" value="TPV47899.1"/>
    <property type="molecule type" value="Genomic_DNA"/>
</dbReference>
<protein>
    <submittedName>
        <fullName evidence="1">Uncharacterized protein</fullName>
    </submittedName>
</protein>
<dbReference type="Proteomes" id="UP000317747">
    <property type="component" value="Unassembled WGS sequence"/>
</dbReference>
<comment type="caution">
    <text evidence="1">The sequence shown here is derived from an EMBL/GenBank/DDBJ whole genome shotgun (WGS) entry which is preliminary data.</text>
</comment>
<organism evidence="1 2">
    <name type="scientific">Pantoea deleyi</name>
    <dbReference type="NCBI Taxonomy" id="470932"/>
    <lineage>
        <taxon>Bacteria</taxon>
        <taxon>Pseudomonadati</taxon>
        <taxon>Pseudomonadota</taxon>
        <taxon>Gammaproteobacteria</taxon>
        <taxon>Enterobacterales</taxon>
        <taxon>Erwiniaceae</taxon>
        <taxon>Pantoea</taxon>
    </lineage>
</organism>
<accession>A0A506QQ53</accession>
<keyword evidence="2" id="KW-1185">Reference proteome</keyword>
<reference evidence="1 2" key="1">
    <citation type="submission" date="2019-06" db="EMBL/GenBank/DDBJ databases">
        <title>Taxogenomics and systematics of the genus Pantoea.</title>
        <authorList>
            <person name="Tambong J.T."/>
        </authorList>
    </citation>
    <scope>NUCLEOTIDE SEQUENCE [LARGE SCALE GENOMIC DNA]</scope>
    <source>
        <strain evidence="1 2">LMG 24200</strain>
    </source>
</reference>
<dbReference type="OrthoDB" id="6540698at2"/>
<proteinExistence type="predicted"/>
<name>A0A506QQ53_9GAMM</name>
<gene>
    <name evidence="1" type="ORF">FJW01_02470</name>
</gene>
<dbReference type="RefSeq" id="WP_139805861.1">
    <property type="nucleotide sequence ID" value="NZ_CP071405.1"/>
</dbReference>
<sequence length="85" mass="9511">MKNPCIKTRAGNAFPDRFTVLFGETGADFDRLNGKSKFNDHFRQILAVSFCKAIVNHDRTGYHRTPCLRPILTRGDNDPAANESG</sequence>
<evidence type="ECO:0000313" key="1">
    <source>
        <dbReference type="EMBL" id="TPV47899.1"/>
    </source>
</evidence>
<evidence type="ECO:0000313" key="2">
    <source>
        <dbReference type="Proteomes" id="UP000317747"/>
    </source>
</evidence>